<feature type="transmembrane region" description="Helical" evidence="1">
    <location>
        <begin position="185"/>
        <end position="207"/>
    </location>
</feature>
<proteinExistence type="predicted"/>
<protein>
    <submittedName>
        <fullName evidence="3">Putative secreted protein</fullName>
    </submittedName>
</protein>
<reference evidence="3" key="1">
    <citation type="submission" date="2019-12" db="EMBL/GenBank/DDBJ databases">
        <title>An insight into the sialome of adult female Ixodes ricinus ticks feeding for 6 days.</title>
        <authorList>
            <person name="Perner J."/>
            <person name="Ribeiro J.M.C."/>
        </authorList>
    </citation>
    <scope>NUCLEOTIDE SEQUENCE</scope>
    <source>
        <strain evidence="3">Semi-engorged</strain>
        <tissue evidence="3">Salivary glands</tissue>
    </source>
</reference>
<name>A0A6B0V2D3_IXORI</name>
<dbReference type="EMBL" id="GIFC01014096">
    <property type="protein sequence ID" value="MXU96179.1"/>
    <property type="molecule type" value="Transcribed_RNA"/>
</dbReference>
<keyword evidence="1" id="KW-0812">Transmembrane</keyword>
<keyword evidence="2" id="KW-0732">Signal</keyword>
<organism evidence="3">
    <name type="scientific">Ixodes ricinus</name>
    <name type="common">Common tick</name>
    <name type="synonym">Acarus ricinus</name>
    <dbReference type="NCBI Taxonomy" id="34613"/>
    <lineage>
        <taxon>Eukaryota</taxon>
        <taxon>Metazoa</taxon>
        <taxon>Ecdysozoa</taxon>
        <taxon>Arthropoda</taxon>
        <taxon>Chelicerata</taxon>
        <taxon>Arachnida</taxon>
        <taxon>Acari</taxon>
        <taxon>Parasitiformes</taxon>
        <taxon>Ixodida</taxon>
        <taxon>Ixodoidea</taxon>
        <taxon>Ixodidae</taxon>
        <taxon>Ixodinae</taxon>
        <taxon>Ixodes</taxon>
    </lineage>
</organism>
<accession>A0A6B0V2D3</accession>
<feature type="chain" id="PRO_5025387040" evidence="2">
    <location>
        <begin position="22"/>
        <end position="208"/>
    </location>
</feature>
<keyword evidence="1" id="KW-1133">Transmembrane helix</keyword>
<evidence type="ECO:0000313" key="3">
    <source>
        <dbReference type="EMBL" id="MXU96179.1"/>
    </source>
</evidence>
<evidence type="ECO:0000256" key="1">
    <source>
        <dbReference type="SAM" id="Phobius"/>
    </source>
</evidence>
<evidence type="ECO:0000256" key="2">
    <source>
        <dbReference type="SAM" id="SignalP"/>
    </source>
</evidence>
<dbReference type="AlphaFoldDB" id="A0A6B0V2D3"/>
<sequence>MSHAMRLLVLEDFQLVVGTAADHVLAQRPVYGEDLVFVSRHVVEWRFRAPHVPQLHERIVRARNELVVRVGSPVDGRHPARMRRVATLDDGAILGPRVPEANVPVRGGRHNLSVQPRIGDAQEGLGARQLRLHSAEFHVPDAECVVHGAGGHLSLVGPLDTCDGLVVAREGEHGHSRLRLAVHRLLLLPAALFGAVLPVVRVCGVGVR</sequence>
<feature type="signal peptide" evidence="2">
    <location>
        <begin position="1"/>
        <end position="21"/>
    </location>
</feature>
<keyword evidence="1" id="KW-0472">Membrane</keyword>